<dbReference type="InterPro" id="IPR041492">
    <property type="entry name" value="HAD_2"/>
</dbReference>
<dbReference type="SFLD" id="SFLDS00003">
    <property type="entry name" value="Haloacid_Dehalogenase"/>
    <property type="match status" value="1"/>
</dbReference>
<accession>A0ABT0RQ67</accession>
<keyword evidence="2" id="KW-1185">Reference proteome</keyword>
<dbReference type="NCBIfam" id="TIGR01549">
    <property type="entry name" value="HAD-SF-IA-v1"/>
    <property type="match status" value="1"/>
</dbReference>
<dbReference type="InterPro" id="IPR050155">
    <property type="entry name" value="HAD-like_hydrolase_sf"/>
</dbReference>
<proteinExistence type="predicted"/>
<dbReference type="SFLD" id="SFLDG01135">
    <property type="entry name" value="C1.5.6:_HAD__Beta-PGM__Phospha"/>
    <property type="match status" value="1"/>
</dbReference>
<comment type="caution">
    <text evidence="1">The sequence shown here is derived from an EMBL/GenBank/DDBJ whole genome shotgun (WGS) entry which is preliminary data.</text>
</comment>
<dbReference type="Gene3D" id="3.40.50.1000">
    <property type="entry name" value="HAD superfamily/HAD-like"/>
    <property type="match status" value="1"/>
</dbReference>
<reference evidence="1" key="1">
    <citation type="submission" date="2022-05" db="EMBL/GenBank/DDBJ databases">
        <authorList>
            <person name="Jo J.-H."/>
            <person name="Im W.-T."/>
        </authorList>
    </citation>
    <scope>NUCLEOTIDE SEQUENCE</scope>
    <source>
        <strain evidence="1">SE158</strain>
    </source>
</reference>
<dbReference type="Proteomes" id="UP001165363">
    <property type="component" value="Unassembled WGS sequence"/>
</dbReference>
<dbReference type="PANTHER" id="PTHR43434">
    <property type="entry name" value="PHOSPHOGLYCOLATE PHOSPHATASE"/>
    <property type="match status" value="1"/>
</dbReference>
<name>A0ABT0RQ67_9SPHN</name>
<gene>
    <name evidence="1" type="ORF">LZ536_12415</name>
</gene>
<evidence type="ECO:0000313" key="1">
    <source>
        <dbReference type="EMBL" id="MCL6684695.1"/>
    </source>
</evidence>
<protein>
    <submittedName>
        <fullName evidence="1">HAD-IA family hydrolase</fullName>
    </submittedName>
</protein>
<dbReference type="InterPro" id="IPR036412">
    <property type="entry name" value="HAD-like_sf"/>
</dbReference>
<dbReference type="InterPro" id="IPR023214">
    <property type="entry name" value="HAD_sf"/>
</dbReference>
<dbReference type="InterPro" id="IPR006439">
    <property type="entry name" value="HAD-SF_hydro_IA"/>
</dbReference>
<dbReference type="GO" id="GO:0016787">
    <property type="term" value="F:hydrolase activity"/>
    <property type="evidence" value="ECO:0007669"/>
    <property type="project" value="UniProtKB-KW"/>
</dbReference>
<keyword evidence="1" id="KW-0378">Hydrolase</keyword>
<dbReference type="PANTHER" id="PTHR43434:SF24">
    <property type="entry name" value="HYDROLASE-RELATED"/>
    <property type="match status" value="1"/>
</dbReference>
<organism evidence="1 2">
    <name type="scientific">Sphingomonas alba</name>
    <dbReference type="NCBI Taxonomy" id="2908208"/>
    <lineage>
        <taxon>Bacteria</taxon>
        <taxon>Pseudomonadati</taxon>
        <taxon>Pseudomonadota</taxon>
        <taxon>Alphaproteobacteria</taxon>
        <taxon>Sphingomonadales</taxon>
        <taxon>Sphingomonadaceae</taxon>
        <taxon>Sphingomonas</taxon>
    </lineage>
</organism>
<evidence type="ECO:0000313" key="2">
    <source>
        <dbReference type="Proteomes" id="UP001165363"/>
    </source>
</evidence>
<dbReference type="Gene3D" id="1.10.150.240">
    <property type="entry name" value="Putative phosphatase, domain 2"/>
    <property type="match status" value="1"/>
</dbReference>
<dbReference type="EMBL" id="JAMGBD010000002">
    <property type="protein sequence ID" value="MCL6684695.1"/>
    <property type="molecule type" value="Genomic_DNA"/>
</dbReference>
<dbReference type="Pfam" id="PF13419">
    <property type="entry name" value="HAD_2"/>
    <property type="match status" value="1"/>
</dbReference>
<sequence>MNRLAIFDCDGTLVDSGATIHRALEAAFKVHGLECPAPSVSRKVIGLSLNEAMSTLAPEYNPEALSKTYKEAFFTMRAGEQVEEPLFDGILPLLDALAAEGWQLAVATGKSDRGLKHCLESHGIHARFVSLQTADRHPSKPNPGMALAAIAEAGSSPEWSVVIGDTSFDMGMALAAGACAIGAAWGYHDLDELRDAGAHGVAERPSEVLGIARQWVEKAA</sequence>
<dbReference type="InterPro" id="IPR023198">
    <property type="entry name" value="PGP-like_dom2"/>
</dbReference>
<dbReference type="RefSeq" id="WP_249849090.1">
    <property type="nucleotide sequence ID" value="NZ_JAMGBD010000002.1"/>
</dbReference>
<dbReference type="SUPFAM" id="SSF56784">
    <property type="entry name" value="HAD-like"/>
    <property type="match status" value="1"/>
</dbReference>
<dbReference type="SFLD" id="SFLDG01129">
    <property type="entry name" value="C1.5:_HAD__Beta-PGM__Phosphata"/>
    <property type="match status" value="1"/>
</dbReference>